<proteinExistence type="predicted"/>
<gene>
    <name evidence="1" type="ORF">KAM621c_02440</name>
</gene>
<evidence type="ECO:0000313" key="1">
    <source>
        <dbReference type="EMBL" id="BDN95139.1"/>
    </source>
</evidence>
<dbReference type="AlphaFoldDB" id="A0AAD1P055"/>
<protein>
    <submittedName>
        <fullName evidence="1">Uncharacterized protein</fullName>
    </submittedName>
</protein>
<organism evidence="1 2">
    <name type="scientific">Citrobacter braakii</name>
    <dbReference type="NCBI Taxonomy" id="57706"/>
    <lineage>
        <taxon>Bacteria</taxon>
        <taxon>Pseudomonadati</taxon>
        <taxon>Pseudomonadota</taxon>
        <taxon>Gammaproteobacteria</taxon>
        <taxon>Enterobacterales</taxon>
        <taxon>Enterobacteriaceae</taxon>
        <taxon>Citrobacter</taxon>
        <taxon>Citrobacter freundii complex</taxon>
    </lineage>
</organism>
<evidence type="ECO:0000313" key="2">
    <source>
        <dbReference type="Proteomes" id="UP001058317"/>
    </source>
</evidence>
<reference evidence="1" key="1">
    <citation type="submission" date="2022-07" db="EMBL/GenBank/DDBJ databases">
        <title>Complete genome sequence of carbapenem-resistant Citrobacter spp. in Japan.</title>
        <authorList>
            <person name="Maehana S."/>
            <person name="Suzuki M."/>
            <person name="Kitasato H."/>
        </authorList>
    </citation>
    <scope>NUCLEOTIDE SEQUENCE</scope>
    <source>
        <strain evidence="1">KAM621</strain>
    </source>
</reference>
<name>A0AAD1P055_CITBR</name>
<sequence length="59" mass="6745">MEHFGYTLVIPASDLYFEDHTSNTIVKLSKYCKRYEFAVQNGRENIAGLIETTTMLAGR</sequence>
<dbReference type="Proteomes" id="UP001058317">
    <property type="component" value="Chromosome"/>
</dbReference>
<dbReference type="EMBL" id="AP026382">
    <property type="protein sequence ID" value="BDN95139.1"/>
    <property type="molecule type" value="Genomic_DNA"/>
</dbReference>
<accession>A0AAD1P055</accession>